<proteinExistence type="predicted"/>
<dbReference type="EMBL" id="VITF01000024">
    <property type="protein sequence ID" value="TWA59485.1"/>
    <property type="molecule type" value="Genomic_DNA"/>
</dbReference>
<dbReference type="InterPro" id="IPR055259">
    <property type="entry name" value="YkvP/CgeB_Glyco_trans-like"/>
</dbReference>
<reference evidence="2 3" key="1">
    <citation type="submission" date="2019-06" db="EMBL/GenBank/DDBJ databases">
        <title>Genomic Encyclopedia of Type Strains, Phase IV (KMG-V): Genome sequencing to study the core and pangenomes of soil and plant-associated prokaryotes.</title>
        <authorList>
            <person name="Whitman W."/>
        </authorList>
    </citation>
    <scope>NUCLEOTIDE SEQUENCE [LARGE SCALE GENOMIC DNA]</scope>
    <source>
        <strain evidence="2 3">BR 11796</strain>
    </source>
</reference>
<accession>A0A560AGJ9</accession>
<dbReference type="Gene3D" id="3.40.50.2000">
    <property type="entry name" value="Glycogen Phosphorylase B"/>
    <property type="match status" value="1"/>
</dbReference>
<dbReference type="Pfam" id="PF13524">
    <property type="entry name" value="Glyco_trans_1_2"/>
    <property type="match status" value="1"/>
</dbReference>
<evidence type="ECO:0000313" key="3">
    <source>
        <dbReference type="Proteomes" id="UP000316083"/>
    </source>
</evidence>
<organism evidence="2 3">
    <name type="scientific">Azospirillum brasilense</name>
    <dbReference type="NCBI Taxonomy" id="192"/>
    <lineage>
        <taxon>Bacteria</taxon>
        <taxon>Pseudomonadati</taxon>
        <taxon>Pseudomonadota</taxon>
        <taxon>Alphaproteobacteria</taxon>
        <taxon>Rhodospirillales</taxon>
        <taxon>Azospirillaceae</taxon>
        <taxon>Azospirillum</taxon>
    </lineage>
</organism>
<evidence type="ECO:0000259" key="1">
    <source>
        <dbReference type="Pfam" id="PF13524"/>
    </source>
</evidence>
<sequence>MLVSKGKKLNVLYFSCHEILEYDDLRMLVDAGHNVFSIGSFMDKSSQTMDLRKAKEEFFQKNLFEEFHKTGCSLQFKTVTKEFCKNFDLVIINHFPILFTVNRDAFGDLPVIMRTIGQSTHLIEKEYSQFADRVHIVRYSETERNAPGFSKTDSVIYFGKNPNDYLPWRGGSGGLSFHNGFAARNSISFPDVGTWQRINERTGSRLYGAWNDGILNAGGVVSPEDMGTLMQEASFYLYIYSRPPSYTLSVLEAMMAGLPILAPSAQFVVQQGCAVDDAWFPARYEVPTFLAEGGGATYNTLDEAIELAHTIQNDRTMAERMSKSARATAMSRFDSEKIRQQWADLISSIC</sequence>
<comment type="caution">
    <text evidence="2">The sequence shown here is derived from an EMBL/GenBank/DDBJ whole genome shotgun (WGS) entry which is preliminary data.</text>
</comment>
<dbReference type="Proteomes" id="UP000316083">
    <property type="component" value="Unassembled WGS sequence"/>
</dbReference>
<gene>
    <name evidence="2" type="ORF">FBZ82_1247</name>
</gene>
<name>A0A560AGJ9_AZOBR</name>
<dbReference type="AlphaFoldDB" id="A0A560AGJ9"/>
<dbReference type="SUPFAM" id="SSF53756">
    <property type="entry name" value="UDP-Glycosyltransferase/glycogen phosphorylase"/>
    <property type="match status" value="1"/>
</dbReference>
<dbReference type="RefSeq" id="WP_145679833.1">
    <property type="nucleotide sequence ID" value="NZ_VITF01000024.1"/>
</dbReference>
<protein>
    <recommendedName>
        <fullName evidence="1">Spore protein YkvP/CgeB glycosyl transferase-like domain-containing protein</fullName>
    </recommendedName>
</protein>
<evidence type="ECO:0000313" key="2">
    <source>
        <dbReference type="EMBL" id="TWA59485.1"/>
    </source>
</evidence>
<feature type="domain" description="Spore protein YkvP/CgeB glycosyl transferase-like" evidence="1">
    <location>
        <begin position="204"/>
        <end position="342"/>
    </location>
</feature>